<dbReference type="HAMAP" id="MF_01038">
    <property type="entry name" value="GpmI"/>
    <property type="match status" value="1"/>
</dbReference>
<feature type="binding site" evidence="10 13">
    <location>
        <position position="460"/>
    </location>
    <ligand>
        <name>Mn(2+)</name>
        <dbReference type="ChEBI" id="CHEBI:29035"/>
        <label>1</label>
    </ligand>
</feature>
<dbReference type="Proteomes" id="UP000006334">
    <property type="component" value="Unassembled WGS sequence"/>
</dbReference>
<dbReference type="GO" id="GO:0006096">
    <property type="term" value="P:glycolytic process"/>
    <property type="evidence" value="ECO:0007669"/>
    <property type="project" value="UniProtKB-UniRule"/>
</dbReference>
<dbReference type="STRING" id="1127673.GLIP_3475"/>
<organism evidence="16 17">
    <name type="scientific">Aliiglaciecola lipolytica E3</name>
    <dbReference type="NCBI Taxonomy" id="1127673"/>
    <lineage>
        <taxon>Bacteria</taxon>
        <taxon>Pseudomonadati</taxon>
        <taxon>Pseudomonadota</taxon>
        <taxon>Gammaproteobacteria</taxon>
        <taxon>Alteromonadales</taxon>
        <taxon>Alteromonadaceae</taxon>
        <taxon>Aliiglaciecola</taxon>
    </lineage>
</organism>
<dbReference type="FunFam" id="3.40.720.10:FF:000001">
    <property type="entry name" value="2,3-bisphosphoglycerate-independent phosphoglycerate mutase"/>
    <property type="match status" value="1"/>
</dbReference>
<evidence type="ECO:0000256" key="8">
    <source>
        <dbReference type="ARBA" id="ARBA00023235"/>
    </source>
</evidence>
<keyword evidence="5 10" id="KW-0479">Metal-binding</keyword>
<feature type="active site" description="Phosphoserine intermediate" evidence="10 11">
    <location>
        <position position="64"/>
    </location>
</feature>
<protein>
    <recommendedName>
        <fullName evidence="9 10">2,3-bisphosphoglycerate-independent phosphoglycerate mutase</fullName>
        <shortName evidence="10">BPG-independent PGAM</shortName>
        <shortName evidence="10">Phosphoglyceromutase</shortName>
        <shortName evidence="10">iPGM</shortName>
        <ecNumber evidence="4 10">5.4.2.12</ecNumber>
    </recommendedName>
</protein>
<dbReference type="Gene3D" id="3.40.1450.10">
    <property type="entry name" value="BPG-independent phosphoglycerate mutase, domain B"/>
    <property type="match status" value="1"/>
</dbReference>
<comment type="caution">
    <text evidence="16">The sequence shown here is derived from an EMBL/GenBank/DDBJ whole genome shotgun (WGS) entry which is preliminary data.</text>
</comment>
<keyword evidence="6 10" id="KW-0324">Glycolysis</keyword>
<keyword evidence="17" id="KW-1185">Reference proteome</keyword>
<evidence type="ECO:0000256" key="4">
    <source>
        <dbReference type="ARBA" id="ARBA00012026"/>
    </source>
</evidence>
<dbReference type="PANTHER" id="PTHR31637:SF0">
    <property type="entry name" value="2,3-BISPHOSPHOGLYCERATE-INDEPENDENT PHOSPHOGLYCERATE MUTASE"/>
    <property type="match status" value="1"/>
</dbReference>
<dbReference type="InterPro" id="IPR006124">
    <property type="entry name" value="Metalloenzyme"/>
</dbReference>
<dbReference type="EMBL" id="BAEN01000065">
    <property type="protein sequence ID" value="GAC16089.1"/>
    <property type="molecule type" value="Genomic_DNA"/>
</dbReference>
<dbReference type="EC" id="5.4.2.12" evidence="4 10"/>
<comment type="cofactor">
    <cofactor evidence="10">
        <name>Mn(2+)</name>
        <dbReference type="ChEBI" id="CHEBI:29035"/>
    </cofactor>
    <text evidence="10">Binds 2 manganese ions per subunit.</text>
</comment>
<feature type="domain" description="Metalloenzyme" evidence="14">
    <location>
        <begin position="7"/>
        <end position="496"/>
    </location>
</feature>
<feature type="binding site" evidence="10 12">
    <location>
        <position position="125"/>
    </location>
    <ligand>
        <name>substrate</name>
    </ligand>
</feature>
<evidence type="ECO:0000313" key="17">
    <source>
        <dbReference type="Proteomes" id="UP000006334"/>
    </source>
</evidence>
<feature type="binding site" evidence="10 12">
    <location>
        <position position="193"/>
    </location>
    <ligand>
        <name>substrate</name>
    </ligand>
</feature>
<dbReference type="NCBIfam" id="TIGR01307">
    <property type="entry name" value="pgm_bpd_ind"/>
    <property type="match status" value="1"/>
</dbReference>
<evidence type="ECO:0000256" key="5">
    <source>
        <dbReference type="ARBA" id="ARBA00022723"/>
    </source>
</evidence>
<feature type="domain" description="BPG-independent PGAM N-terminal" evidence="15">
    <location>
        <begin position="84"/>
        <end position="296"/>
    </location>
</feature>
<feature type="binding site" evidence="10 13">
    <location>
        <position position="442"/>
    </location>
    <ligand>
        <name>Mn(2+)</name>
        <dbReference type="ChEBI" id="CHEBI:29035"/>
        <label>2</label>
    </ligand>
</feature>
<dbReference type="RefSeq" id="WP_008845892.1">
    <property type="nucleotide sequence ID" value="NZ_BAEN01000065.1"/>
</dbReference>
<evidence type="ECO:0000256" key="6">
    <source>
        <dbReference type="ARBA" id="ARBA00023152"/>
    </source>
</evidence>
<feature type="binding site" evidence="10 13">
    <location>
        <position position="14"/>
    </location>
    <ligand>
        <name>Mn(2+)</name>
        <dbReference type="ChEBI" id="CHEBI:29035"/>
        <label>2</label>
    </ligand>
</feature>
<accession>K6X642</accession>
<feature type="binding site" evidence="10 12">
    <location>
        <position position="187"/>
    </location>
    <ligand>
        <name>substrate</name>
    </ligand>
</feature>
<dbReference type="OrthoDB" id="9800863at2"/>
<dbReference type="InterPro" id="IPR017850">
    <property type="entry name" value="Alkaline_phosphatase_core_sf"/>
</dbReference>
<evidence type="ECO:0000259" key="15">
    <source>
        <dbReference type="Pfam" id="PF06415"/>
    </source>
</evidence>
<comment type="similarity">
    <text evidence="3 10">Belongs to the BPG-independent phosphoglycerate mutase family.</text>
</comment>
<feature type="binding site" evidence="10 12">
    <location>
        <begin position="155"/>
        <end position="156"/>
    </location>
    <ligand>
        <name>substrate</name>
    </ligand>
</feature>
<dbReference type="UniPathway" id="UPA00109">
    <property type="reaction ID" value="UER00186"/>
</dbReference>
<dbReference type="FunFam" id="3.40.1450.10:FF:000001">
    <property type="entry name" value="2,3-bisphosphoglycerate-independent phosphoglycerate mutase"/>
    <property type="match status" value="1"/>
</dbReference>
<keyword evidence="7 10" id="KW-0464">Manganese</keyword>
<dbReference type="Pfam" id="PF01676">
    <property type="entry name" value="Metalloenzyme"/>
    <property type="match status" value="1"/>
</dbReference>
<dbReference type="InterPro" id="IPR036646">
    <property type="entry name" value="PGAM_B_sf"/>
</dbReference>
<dbReference type="eggNOG" id="COG0696">
    <property type="taxonomic scope" value="Bacteria"/>
</dbReference>
<evidence type="ECO:0000259" key="14">
    <source>
        <dbReference type="Pfam" id="PF01676"/>
    </source>
</evidence>
<feature type="binding site" evidence="10 12">
    <location>
        <begin position="259"/>
        <end position="262"/>
    </location>
    <ligand>
        <name>substrate</name>
    </ligand>
</feature>
<gene>
    <name evidence="10 16" type="primary">gpmI</name>
    <name evidence="16" type="ORF">GLIP_3475</name>
</gene>
<dbReference type="PIRSF" id="PIRSF001492">
    <property type="entry name" value="IPGAM"/>
    <property type="match status" value="1"/>
</dbReference>
<dbReference type="AlphaFoldDB" id="K6X642"/>
<comment type="subunit">
    <text evidence="10">Monomer.</text>
</comment>
<dbReference type="GO" id="GO:0005829">
    <property type="term" value="C:cytosol"/>
    <property type="evidence" value="ECO:0007669"/>
    <property type="project" value="TreeGrafter"/>
</dbReference>
<feature type="binding site" evidence="10 13">
    <location>
        <position position="400"/>
    </location>
    <ligand>
        <name>Mn(2+)</name>
        <dbReference type="ChEBI" id="CHEBI:29035"/>
        <label>1</label>
    </ligand>
</feature>
<keyword evidence="8 10" id="KW-0413">Isomerase</keyword>
<dbReference type="GO" id="GO:0030145">
    <property type="term" value="F:manganese ion binding"/>
    <property type="evidence" value="ECO:0007669"/>
    <property type="project" value="UniProtKB-UniRule"/>
</dbReference>
<evidence type="ECO:0000256" key="9">
    <source>
        <dbReference type="ARBA" id="ARBA00071648"/>
    </source>
</evidence>
<dbReference type="PANTHER" id="PTHR31637">
    <property type="entry name" value="2,3-BISPHOSPHOGLYCERATE-INDEPENDENT PHOSPHOGLYCERATE MUTASE"/>
    <property type="match status" value="1"/>
</dbReference>
<dbReference type="Gene3D" id="3.40.720.10">
    <property type="entry name" value="Alkaline Phosphatase, subunit A"/>
    <property type="match status" value="1"/>
</dbReference>
<evidence type="ECO:0000256" key="10">
    <source>
        <dbReference type="HAMAP-Rule" id="MF_01038"/>
    </source>
</evidence>
<comment type="catalytic activity">
    <reaction evidence="1 10">
        <text>(2R)-2-phosphoglycerate = (2R)-3-phosphoglycerate</text>
        <dbReference type="Rhea" id="RHEA:15901"/>
        <dbReference type="ChEBI" id="CHEBI:58272"/>
        <dbReference type="ChEBI" id="CHEBI:58289"/>
        <dbReference type="EC" id="5.4.2.12"/>
    </reaction>
</comment>
<dbReference type="SUPFAM" id="SSF64158">
    <property type="entry name" value="2,3-Bisphosphoglycerate-independent phosphoglycerate mutase, substrate-binding domain"/>
    <property type="match status" value="1"/>
</dbReference>
<evidence type="ECO:0000256" key="13">
    <source>
        <dbReference type="PIRSR" id="PIRSR001492-3"/>
    </source>
</evidence>
<evidence type="ECO:0000256" key="7">
    <source>
        <dbReference type="ARBA" id="ARBA00023211"/>
    </source>
</evidence>
<dbReference type="SUPFAM" id="SSF53649">
    <property type="entry name" value="Alkaline phosphatase-like"/>
    <property type="match status" value="1"/>
</dbReference>
<feature type="binding site" evidence="10 13">
    <location>
        <position position="441"/>
    </location>
    <ligand>
        <name>Mn(2+)</name>
        <dbReference type="ChEBI" id="CHEBI:29035"/>
        <label>2</label>
    </ligand>
</feature>
<evidence type="ECO:0000256" key="2">
    <source>
        <dbReference type="ARBA" id="ARBA00004798"/>
    </source>
</evidence>
<dbReference type="InterPro" id="IPR011258">
    <property type="entry name" value="BPG-indep_PGM_N"/>
</dbReference>
<dbReference type="CDD" id="cd16010">
    <property type="entry name" value="iPGM"/>
    <property type="match status" value="1"/>
</dbReference>
<comment type="function">
    <text evidence="10">Catalyzes the interconversion of 2-phosphoglycerate and 3-phosphoglycerate.</text>
</comment>
<evidence type="ECO:0000256" key="12">
    <source>
        <dbReference type="PIRSR" id="PIRSR001492-2"/>
    </source>
</evidence>
<feature type="binding site" evidence="10 12">
    <location>
        <position position="333"/>
    </location>
    <ligand>
        <name>substrate</name>
    </ligand>
</feature>
<dbReference type="GO" id="GO:0004619">
    <property type="term" value="F:phosphoglycerate mutase activity"/>
    <property type="evidence" value="ECO:0007669"/>
    <property type="project" value="UniProtKB-UniRule"/>
</dbReference>
<dbReference type="Pfam" id="PF06415">
    <property type="entry name" value="iPGM_N"/>
    <property type="match status" value="1"/>
</dbReference>
<feature type="binding site" evidence="10 13">
    <location>
        <position position="64"/>
    </location>
    <ligand>
        <name>Mn(2+)</name>
        <dbReference type="ChEBI" id="CHEBI:29035"/>
        <label>2</label>
    </ligand>
</feature>
<evidence type="ECO:0000256" key="3">
    <source>
        <dbReference type="ARBA" id="ARBA00008819"/>
    </source>
</evidence>
<feature type="binding site" evidence="10 13">
    <location>
        <position position="404"/>
    </location>
    <ligand>
        <name>Mn(2+)</name>
        <dbReference type="ChEBI" id="CHEBI:29035"/>
        <label>1</label>
    </ligand>
</feature>
<evidence type="ECO:0000256" key="11">
    <source>
        <dbReference type="PIRSR" id="PIRSR001492-1"/>
    </source>
</evidence>
<evidence type="ECO:0000256" key="1">
    <source>
        <dbReference type="ARBA" id="ARBA00000370"/>
    </source>
</evidence>
<proteinExistence type="inferred from homology"/>
<evidence type="ECO:0000313" key="16">
    <source>
        <dbReference type="EMBL" id="GAC16089.1"/>
    </source>
</evidence>
<reference evidence="16 17" key="1">
    <citation type="journal article" date="2017" name="Antonie Van Leeuwenhoek">
        <title>Rhizobium rhizosphaerae sp. nov., a novel species isolated from rice rhizosphere.</title>
        <authorList>
            <person name="Zhao J.J."/>
            <person name="Zhang J."/>
            <person name="Zhang R.J."/>
            <person name="Zhang C.W."/>
            <person name="Yin H.Q."/>
            <person name="Zhang X.X."/>
        </authorList>
    </citation>
    <scope>NUCLEOTIDE SEQUENCE [LARGE SCALE GENOMIC DNA]</scope>
    <source>
        <strain evidence="16 17">E3</strain>
    </source>
</reference>
<sequence length="510" mass="56002">MPNAKKTLALLILDGWGHREDTDKNAIANANTPVLDKLVQEYPNTFISGSGLDVGLPPGQMGNSEVGHVNLGAGRVVYQDFTRISKAIEDNEFESNPVLAKSVEAAVKNDKAVHIMGLLSPGGVHSHQDHLFAMVKMAVHKGAKKVYLHGFLDGRDTAPKSAKEPLQKADELFADLGVGKTASIIGRYYAMDRDERWDRVQAAYDLISQGKSEFQYDSAVEALEASYERGDKDEFVKPTSIGEAVKIEDGDALIFMNFRADRAREITRAFVEQDFNGFEREYCPENLNFVMLTQYADSIDAPSAYPPEPLTNVMGDWLAQHNKTQLRISETEKYAHVTFFYSGGRESVYEGEERILIPSPKVATYDLQPEMNSALLTDKLVEAIESGKFDAIICNYPNGDMVGHTGDYEAAIKAVEAVDACIGRVVEALKKVGGECLITADHGNAEQMVNAQTGQAHTAHTSELVPFIYFGRDANTRTGGTLSDVAPTMLHLMGMEQPKEMTGKPIVTLK</sequence>
<comment type="pathway">
    <text evidence="2 10">Carbohydrate degradation; glycolysis; pyruvate from D-glyceraldehyde 3-phosphate: step 3/5.</text>
</comment>
<name>K6X642_9ALTE</name>
<dbReference type="InterPro" id="IPR005995">
    <property type="entry name" value="Pgm_bpd_ind"/>
</dbReference>
<dbReference type="GO" id="GO:0006007">
    <property type="term" value="P:glucose catabolic process"/>
    <property type="evidence" value="ECO:0007669"/>
    <property type="project" value="InterPro"/>
</dbReference>